<dbReference type="PROSITE" id="PS50048">
    <property type="entry name" value="ZN2_CY6_FUNGAL_2"/>
    <property type="match status" value="1"/>
</dbReference>
<dbReference type="Gene3D" id="4.10.240.10">
    <property type="entry name" value="Zn(2)-C6 fungal-type DNA-binding domain"/>
    <property type="match status" value="1"/>
</dbReference>
<feature type="compositionally biased region" description="Basic and acidic residues" evidence="4">
    <location>
        <begin position="75"/>
        <end position="87"/>
    </location>
</feature>
<accession>A0A6A5WI29</accession>
<dbReference type="PANTHER" id="PTHR47840:SF1">
    <property type="entry name" value="ZN(II)2CYS6 TRANSCRIPTION FACTOR (EUROFUNG)"/>
    <property type="match status" value="1"/>
</dbReference>
<evidence type="ECO:0000256" key="3">
    <source>
        <dbReference type="ARBA" id="ARBA00023242"/>
    </source>
</evidence>
<keyword evidence="3" id="KW-0539">Nucleus</keyword>
<dbReference type="OrthoDB" id="5392779at2759"/>
<protein>
    <recommendedName>
        <fullName evidence="5">Zn(2)-C6 fungal-type domain-containing protein</fullName>
    </recommendedName>
</protein>
<feature type="region of interest" description="Disordered" evidence="4">
    <location>
        <begin position="65"/>
        <end position="87"/>
    </location>
</feature>
<proteinExistence type="predicted"/>
<dbReference type="SUPFAM" id="SSF57701">
    <property type="entry name" value="Zn2/Cys6 DNA-binding domain"/>
    <property type="match status" value="1"/>
</dbReference>
<keyword evidence="7" id="KW-1185">Reference proteome</keyword>
<reference evidence="6" key="1">
    <citation type="journal article" date="2020" name="Stud. Mycol.">
        <title>101 Dothideomycetes genomes: a test case for predicting lifestyles and emergence of pathogens.</title>
        <authorList>
            <person name="Haridas S."/>
            <person name="Albert R."/>
            <person name="Binder M."/>
            <person name="Bloem J."/>
            <person name="Labutti K."/>
            <person name="Salamov A."/>
            <person name="Andreopoulos B."/>
            <person name="Baker S."/>
            <person name="Barry K."/>
            <person name="Bills G."/>
            <person name="Bluhm B."/>
            <person name="Cannon C."/>
            <person name="Castanera R."/>
            <person name="Culley D."/>
            <person name="Daum C."/>
            <person name="Ezra D."/>
            <person name="Gonzalez J."/>
            <person name="Henrissat B."/>
            <person name="Kuo A."/>
            <person name="Liang C."/>
            <person name="Lipzen A."/>
            <person name="Lutzoni F."/>
            <person name="Magnuson J."/>
            <person name="Mondo S."/>
            <person name="Nolan M."/>
            <person name="Ohm R."/>
            <person name="Pangilinan J."/>
            <person name="Park H.-J."/>
            <person name="Ramirez L."/>
            <person name="Alfaro M."/>
            <person name="Sun H."/>
            <person name="Tritt A."/>
            <person name="Yoshinaga Y."/>
            <person name="Zwiers L.-H."/>
            <person name="Turgeon B."/>
            <person name="Goodwin S."/>
            <person name="Spatafora J."/>
            <person name="Crous P."/>
            <person name="Grigoriev I."/>
        </authorList>
    </citation>
    <scope>NUCLEOTIDE SEQUENCE</scope>
    <source>
        <strain evidence="6">CBS 123094</strain>
    </source>
</reference>
<evidence type="ECO:0000256" key="4">
    <source>
        <dbReference type="SAM" id="MobiDB-lite"/>
    </source>
</evidence>
<sequence>MDRREESQESDRPLKRRKIRKGTHSCWDCKRRKVKCSFASEDDKICVPCRRRGAKCVAPEVFVDNPGMEEQENDEPPRRGTEEPDLGNRMEKLEAMLKKLSEYTTLKGDWGLGTDDRTTSKDATFLAFPTPAQSEPTPSVFDHISPTVSVIGTDKLQRLSQHLLDAFPSQGDCKLICDMINKTTDLFFLMNTTPRHKLDNDCVAWGIAPPNVNTHPIILAKKMLMIAMCVQHLIPELLPLSESPDAIMFRMANTAADAIATNDELLGSVECLECIILETLFKANCGNVRQAWLACRRALATATLMGLNRRKIPRLTSLDPTTNIDPHFTWFRLAYLDRYLSLLLGLPQANTATVIPTDPTKGKETTTARFERMEVDIAGRILERNNGDPSLDDYSLTEAIDAELLDATRELPATFWLPINFTNLREGSPEVFWEMMRLSDQLFHYFLLVHLHLPYLLRDTLSSSSPSATRTDATIEQIVYSKLACVNASREILTRFVAFRSWNRVPACCRMTDFVALLASLALLLAHLSSHQRKNGSLLAHQRLGDRAMMRQVLSNMECVAAHNNDALSKESAHLLKRLLDVEEEVSVGNVHNANAHTAHGRNDSAGGTDHVLEIPIPYFGKLRIANGTIIKLGESSPSPPSSQRRTIEEPDIPALDMGSIHFANNSMFLELSRPVVQTHYGYDLTTPMSTASHADSIPQSIHGPGLAVGQGDWAFQGVDTAFFDSLMRGSLTESGLPTEEEQVEVCPFSQGGSFF</sequence>
<dbReference type="Pfam" id="PF00172">
    <property type="entry name" value="Zn_clus"/>
    <property type="match status" value="1"/>
</dbReference>
<dbReference type="PANTHER" id="PTHR47840">
    <property type="entry name" value="ZN(II)2CYS6 TRANSCRIPTION FACTOR (EUROFUNG)-RELATED"/>
    <property type="match status" value="1"/>
</dbReference>
<evidence type="ECO:0000256" key="1">
    <source>
        <dbReference type="ARBA" id="ARBA00023015"/>
    </source>
</evidence>
<name>A0A6A5WI29_9PLEO</name>
<dbReference type="AlphaFoldDB" id="A0A6A5WI29"/>
<dbReference type="GO" id="GO:0008270">
    <property type="term" value="F:zinc ion binding"/>
    <property type="evidence" value="ECO:0007669"/>
    <property type="project" value="InterPro"/>
</dbReference>
<dbReference type="EMBL" id="ML977583">
    <property type="protein sequence ID" value="KAF2001332.1"/>
    <property type="molecule type" value="Genomic_DNA"/>
</dbReference>
<gene>
    <name evidence="6" type="ORF">P154DRAFT_521731</name>
</gene>
<dbReference type="InterPro" id="IPR001138">
    <property type="entry name" value="Zn2Cys6_DnaBD"/>
</dbReference>
<evidence type="ECO:0000313" key="7">
    <source>
        <dbReference type="Proteomes" id="UP000799779"/>
    </source>
</evidence>
<dbReference type="CDD" id="cd00067">
    <property type="entry name" value="GAL4"/>
    <property type="match status" value="1"/>
</dbReference>
<evidence type="ECO:0000259" key="5">
    <source>
        <dbReference type="PROSITE" id="PS50048"/>
    </source>
</evidence>
<feature type="domain" description="Zn(2)-C6 fungal-type" evidence="5">
    <location>
        <begin position="25"/>
        <end position="58"/>
    </location>
</feature>
<dbReference type="PROSITE" id="PS00463">
    <property type="entry name" value="ZN2_CY6_FUNGAL_1"/>
    <property type="match status" value="1"/>
</dbReference>
<dbReference type="SMART" id="SM00066">
    <property type="entry name" value="GAL4"/>
    <property type="match status" value="1"/>
</dbReference>
<organism evidence="6 7">
    <name type="scientific">Amniculicola lignicola CBS 123094</name>
    <dbReference type="NCBI Taxonomy" id="1392246"/>
    <lineage>
        <taxon>Eukaryota</taxon>
        <taxon>Fungi</taxon>
        <taxon>Dikarya</taxon>
        <taxon>Ascomycota</taxon>
        <taxon>Pezizomycotina</taxon>
        <taxon>Dothideomycetes</taxon>
        <taxon>Pleosporomycetidae</taxon>
        <taxon>Pleosporales</taxon>
        <taxon>Amniculicolaceae</taxon>
        <taxon>Amniculicola</taxon>
    </lineage>
</organism>
<dbReference type="InterPro" id="IPR036864">
    <property type="entry name" value="Zn2-C6_fun-type_DNA-bd_sf"/>
</dbReference>
<evidence type="ECO:0000256" key="2">
    <source>
        <dbReference type="ARBA" id="ARBA00023163"/>
    </source>
</evidence>
<dbReference type="CDD" id="cd12148">
    <property type="entry name" value="fungal_TF_MHR"/>
    <property type="match status" value="1"/>
</dbReference>
<keyword evidence="2" id="KW-0804">Transcription</keyword>
<dbReference type="Proteomes" id="UP000799779">
    <property type="component" value="Unassembled WGS sequence"/>
</dbReference>
<evidence type="ECO:0000313" key="6">
    <source>
        <dbReference type="EMBL" id="KAF2001332.1"/>
    </source>
</evidence>
<keyword evidence="1" id="KW-0805">Transcription regulation</keyword>
<dbReference type="GO" id="GO:0000981">
    <property type="term" value="F:DNA-binding transcription factor activity, RNA polymerase II-specific"/>
    <property type="evidence" value="ECO:0007669"/>
    <property type="project" value="InterPro"/>
</dbReference>